<dbReference type="InterPro" id="IPR007700">
    <property type="entry name" value="DUF668"/>
</dbReference>
<feature type="domain" description="DUF3475" evidence="3">
    <location>
        <begin position="196"/>
        <end position="252"/>
    </location>
</feature>
<feature type="compositionally biased region" description="Polar residues" evidence="1">
    <location>
        <begin position="96"/>
        <end position="105"/>
    </location>
</feature>
<dbReference type="Proteomes" id="UP001497512">
    <property type="component" value="Chromosome 1"/>
</dbReference>
<dbReference type="Pfam" id="PF05003">
    <property type="entry name" value="DUF668"/>
    <property type="match status" value="1"/>
</dbReference>
<name>A0ABP0TDF0_9BRYO</name>
<evidence type="ECO:0000259" key="2">
    <source>
        <dbReference type="Pfam" id="PF05003"/>
    </source>
</evidence>
<protein>
    <submittedName>
        <fullName evidence="4">Uncharacterized protein</fullName>
    </submittedName>
</protein>
<gene>
    <name evidence="4" type="ORF">CSSPTR1EN2_LOCUS1923</name>
</gene>
<evidence type="ECO:0000313" key="4">
    <source>
        <dbReference type="EMBL" id="CAK9192503.1"/>
    </source>
</evidence>
<feature type="compositionally biased region" description="Low complexity" evidence="1">
    <location>
        <begin position="58"/>
        <end position="74"/>
    </location>
</feature>
<dbReference type="Pfam" id="PF11961">
    <property type="entry name" value="DUF3475"/>
    <property type="match status" value="1"/>
</dbReference>
<evidence type="ECO:0000256" key="1">
    <source>
        <dbReference type="SAM" id="MobiDB-lite"/>
    </source>
</evidence>
<reference evidence="4 5" key="1">
    <citation type="submission" date="2024-02" db="EMBL/GenBank/DDBJ databases">
        <authorList>
            <consortium name="ELIXIR-Norway"/>
            <consortium name="Elixir Norway"/>
        </authorList>
    </citation>
    <scope>NUCLEOTIDE SEQUENCE [LARGE SCALE GENOMIC DNA]</scope>
</reference>
<dbReference type="PANTHER" id="PTHR31730">
    <property type="entry name" value="OS01G0873900 PROTEIN"/>
    <property type="match status" value="1"/>
</dbReference>
<accession>A0ABP0TDF0</accession>
<evidence type="ECO:0000313" key="5">
    <source>
        <dbReference type="Proteomes" id="UP001497512"/>
    </source>
</evidence>
<sequence>MGAICSRKAYEEERAGGSSLPDAVAAASKTQEHPHHHHSNIMMSSPLQPPAAARRRSFSPTSSSSSSSSSANRRNGITTEVAATATASCPADAHNAQHQHVNTTNSEERGSRLSRMLSARASSVRSKTTNAAKKGASMMSEVLRGAGSVSLGKAVEALDALGSSMTNLNPGRSGGFGSAGGGGGSLKRSNNKKIGILAFEVANTIVKGYNLKQSLDKEAIKVLKDQILRSKSVQVLVSTDMKELMCIAAADKRDELKIFAGEVIRFGNHCRDPQWHQLDRVFDRLGIDIEDSRQSKEQADSIMQNLMMLAENTAELYHELHALDRFHTDLKRRQHEEELIITAAAAAGDSIAFLKTEVKSQEKHVKTLKKRCLWSKVLEELMEQLVDIVYYMYQEIHDNFGASVFTKEAEDEYKRKTRKLGTLGLALHYANIINQIEGVFLRSNSVSPNIRDTLYQGLSPSMKACLRTRLQQSSKKDALSSAEIRGELSTILEWLVPAASNTTKAHHGFGWVGEWANTGVCVDRKGMGHVELTLLQTLHHADQDKVENYIVEVIVLLHHLVCRGQRNNDAMLPPPPRSPQKSPACLPSTVQPPNNLTIQGQQLTCVANFPQQQFQQLPPPRNISPPPFIISTSSTTILPTTMSANGHQLSNNNSSNNNNNKRGGTTTMGGPKLLTGQQHHGLMKPQKALGLSKSQEFDTSKVVANRKLLGLSKSNSHSQSSSASKSELLSASLVYKRWNHSINPLDLDVDRIKEFDRVLSVPPSSPTHL</sequence>
<feature type="compositionally biased region" description="Low complexity" evidence="1">
    <location>
        <begin position="650"/>
        <end position="660"/>
    </location>
</feature>
<dbReference type="PANTHER" id="PTHR31730:SF32">
    <property type="entry name" value="PROTEIN PSK SIMULATOR 1"/>
    <property type="match status" value="1"/>
</dbReference>
<evidence type="ECO:0000259" key="3">
    <source>
        <dbReference type="Pfam" id="PF11961"/>
    </source>
</evidence>
<dbReference type="InterPro" id="IPR021864">
    <property type="entry name" value="DUF3475"/>
</dbReference>
<feature type="region of interest" description="Disordered" evidence="1">
    <location>
        <begin position="1"/>
        <end position="75"/>
    </location>
</feature>
<dbReference type="InterPro" id="IPR045021">
    <property type="entry name" value="PSI1/2/3"/>
</dbReference>
<organism evidence="4 5">
    <name type="scientific">Sphagnum troendelagicum</name>
    <dbReference type="NCBI Taxonomy" id="128251"/>
    <lineage>
        <taxon>Eukaryota</taxon>
        <taxon>Viridiplantae</taxon>
        <taxon>Streptophyta</taxon>
        <taxon>Embryophyta</taxon>
        <taxon>Bryophyta</taxon>
        <taxon>Sphagnophytina</taxon>
        <taxon>Sphagnopsida</taxon>
        <taxon>Sphagnales</taxon>
        <taxon>Sphagnaceae</taxon>
        <taxon>Sphagnum</taxon>
    </lineage>
</organism>
<proteinExistence type="predicted"/>
<keyword evidence="5" id="KW-1185">Reference proteome</keyword>
<dbReference type="EMBL" id="OZ019893">
    <property type="protein sequence ID" value="CAK9192503.1"/>
    <property type="molecule type" value="Genomic_DNA"/>
</dbReference>
<feature type="compositionally biased region" description="Low complexity" evidence="1">
    <location>
        <begin position="113"/>
        <end position="126"/>
    </location>
</feature>
<feature type="domain" description="DUF668" evidence="2">
    <location>
        <begin position="420"/>
        <end position="504"/>
    </location>
</feature>
<feature type="region of interest" description="Disordered" evidence="1">
    <location>
        <begin position="92"/>
        <end position="135"/>
    </location>
</feature>
<feature type="region of interest" description="Disordered" evidence="1">
    <location>
        <begin position="645"/>
        <end position="669"/>
    </location>
</feature>